<keyword evidence="2" id="KW-1185">Reference proteome</keyword>
<dbReference type="Pfam" id="PF02065">
    <property type="entry name" value="Melibiase"/>
    <property type="match status" value="1"/>
</dbReference>
<comment type="caution">
    <text evidence="1">The sequence shown here is derived from an EMBL/GenBank/DDBJ whole genome shotgun (WGS) entry which is preliminary data.</text>
</comment>
<dbReference type="CDD" id="cd14791">
    <property type="entry name" value="GH36"/>
    <property type="match status" value="1"/>
</dbReference>
<proteinExistence type="predicted"/>
<dbReference type="InterPro" id="IPR038417">
    <property type="entry name" value="Alpga-gal_N_sf"/>
</dbReference>
<reference evidence="1" key="1">
    <citation type="submission" date="2022-10" db="EMBL/GenBank/DDBJ databases">
        <title>Genome sequence of Actinomyces israelii ATCC 10048.</title>
        <authorList>
            <person name="Watt R.M."/>
            <person name="Tong W.M."/>
        </authorList>
    </citation>
    <scope>NUCLEOTIDE SEQUENCE</scope>
    <source>
        <strain evidence="1">ATCC 10048</strain>
    </source>
</reference>
<gene>
    <name evidence="1" type="ORF">OHJ16_05745</name>
</gene>
<protein>
    <submittedName>
        <fullName evidence="1">Alpha-galactosidase</fullName>
    </submittedName>
</protein>
<dbReference type="EMBL" id="JAPTMY010000009">
    <property type="protein sequence ID" value="MCZ0857544.1"/>
    <property type="molecule type" value="Genomic_DNA"/>
</dbReference>
<dbReference type="RefSeq" id="WP_268917109.1">
    <property type="nucleotide sequence ID" value="NZ_JAPTMY010000009.1"/>
</dbReference>
<dbReference type="Proteomes" id="UP001072034">
    <property type="component" value="Unassembled WGS sequence"/>
</dbReference>
<evidence type="ECO:0000313" key="1">
    <source>
        <dbReference type="EMBL" id="MCZ0857544.1"/>
    </source>
</evidence>
<dbReference type="PRINTS" id="PR00743">
    <property type="entry name" value="GLHYDRLASE36"/>
</dbReference>
<dbReference type="InterPro" id="IPR013785">
    <property type="entry name" value="Aldolase_TIM"/>
</dbReference>
<name>A0ABT4I754_9ACTO</name>
<accession>A0ABT4I754</accession>
<sequence>MTALTAPAAVPVRDLGMARLRIQPGRPAALAVGGSPAHVPSLPLVECLTVETGRAFVDHRLTRTAQGAALRPVTLEEKEGPWPHHLLTQRDETTGLVALTDLWRPTPASLRVRTRVRNDGAAPLHLTALSILSATVLPGAPLDDLDLMTAPSAWMAEQRWRHQRLGEELVDVGTAVHGQSSRDTLRLSAESGWSSSRWEPVGILTDPAGGQALAWQVEHNGAWTVEVSRRGDVLGLVVCGPTDLQHGWMRVLHPGQEATTPTAALVLSDGGWQGAAVELTAYRRALRERTAPITDPAPVVFNDYMNTLMADPTAERLATLVPAAARAGAEVYCIDDGWHSDEEDGAWWDAVGAWEPSARRFPEGLGATLDLIRDEGMSPGLWIEPLAVGARSPLARSLPAEAFMRRGGSLLIEQGRLRLDMRHPAAREHLDVVVDRMVGYGIGYLKVDDNYSAGAGPDAGADSAGDALLEHSRAWAGWLAALGRRHPGLVVENCASGGMTTDYALLAAARLQSTSDLQDPLRYPPIAANAPLTVLPEQAASWGYPQPGMSDEEIVYTLVTSLAGSVYLSGHLDRMSDHQIALVRAATDLAKALRTHLCRDAPWWPADVAGWNDPWVVAARAASPHSREGILLVWHRPGLGSGAPEILLPALADCDVEQIYPPRDLVPEPGLRAEPGPHGLRLTGAATPLARAYLVRSHHCVNDAA</sequence>
<dbReference type="Gene3D" id="3.20.20.70">
    <property type="entry name" value="Aldolase class I"/>
    <property type="match status" value="1"/>
</dbReference>
<dbReference type="InterPro" id="IPR017853">
    <property type="entry name" value="GH"/>
</dbReference>
<dbReference type="SUPFAM" id="SSF51445">
    <property type="entry name" value="(Trans)glycosidases"/>
    <property type="match status" value="1"/>
</dbReference>
<dbReference type="Gene3D" id="2.70.98.60">
    <property type="entry name" value="alpha-galactosidase from lactobacil brevis"/>
    <property type="match status" value="1"/>
</dbReference>
<dbReference type="InterPro" id="IPR002252">
    <property type="entry name" value="Glyco_hydro_36"/>
</dbReference>
<evidence type="ECO:0000313" key="2">
    <source>
        <dbReference type="Proteomes" id="UP001072034"/>
    </source>
</evidence>
<organism evidence="1 2">
    <name type="scientific">Actinomyces israelii</name>
    <dbReference type="NCBI Taxonomy" id="1659"/>
    <lineage>
        <taxon>Bacteria</taxon>
        <taxon>Bacillati</taxon>
        <taxon>Actinomycetota</taxon>
        <taxon>Actinomycetes</taxon>
        <taxon>Actinomycetales</taxon>
        <taxon>Actinomycetaceae</taxon>
        <taxon>Actinomyces</taxon>
    </lineage>
</organism>